<gene>
    <name evidence="15" type="ORF">NQ314_009520</name>
</gene>
<comment type="subcellular location">
    <subcellularLocation>
        <location evidence="3">Endoplasmic reticulum membrane</location>
        <topology evidence="3">Peripheral membrane protein</topology>
    </subcellularLocation>
    <subcellularLocation>
        <location evidence="2">Microsome membrane</location>
        <topology evidence="2">Peripheral membrane protein</topology>
    </subcellularLocation>
</comment>
<organism evidence="15 16">
    <name type="scientific">Rhamnusium bicolor</name>
    <dbReference type="NCBI Taxonomy" id="1586634"/>
    <lineage>
        <taxon>Eukaryota</taxon>
        <taxon>Metazoa</taxon>
        <taxon>Ecdysozoa</taxon>
        <taxon>Arthropoda</taxon>
        <taxon>Hexapoda</taxon>
        <taxon>Insecta</taxon>
        <taxon>Pterygota</taxon>
        <taxon>Neoptera</taxon>
        <taxon>Endopterygota</taxon>
        <taxon>Coleoptera</taxon>
        <taxon>Polyphaga</taxon>
        <taxon>Cucujiformia</taxon>
        <taxon>Chrysomeloidea</taxon>
        <taxon>Cerambycidae</taxon>
        <taxon>Lepturinae</taxon>
        <taxon>Rhagiini</taxon>
        <taxon>Rhamnusium</taxon>
    </lineage>
</organism>
<keyword evidence="7" id="KW-0256">Endoplasmic reticulum</keyword>
<dbReference type="EMBL" id="JANEYF010002614">
    <property type="protein sequence ID" value="KAJ8944243.1"/>
    <property type="molecule type" value="Genomic_DNA"/>
</dbReference>
<feature type="transmembrane region" description="Helical" evidence="14">
    <location>
        <begin position="33"/>
        <end position="52"/>
    </location>
</feature>
<dbReference type="PRINTS" id="PR00385">
    <property type="entry name" value="P450"/>
</dbReference>
<evidence type="ECO:0000256" key="11">
    <source>
        <dbReference type="ARBA" id="ARBA00023033"/>
    </source>
</evidence>
<evidence type="ECO:0000256" key="10">
    <source>
        <dbReference type="ARBA" id="ARBA00023004"/>
    </source>
</evidence>
<dbReference type="Proteomes" id="UP001162156">
    <property type="component" value="Unassembled WGS sequence"/>
</dbReference>
<sequence>MVDNTVAQIYDVSYKEHNSLNTIATMGILTGSYLTDLLGLITALTALVYAYFKWKYQYWKKKNVPYIEPTIPFGNFENPFRRTSYLMKLIGDIYKQAKSKASPAYVVVDLELVKHVLTKDFRYFESRGMYTNDKDDPIGSHLFSLSGTRWRNLRAKLSPTFSTGKLKAMFQTLTDCGFVLEKYIEENIDSTEAVDSKDVLGRFTADIIGSCAFGIECNSFNEPNSPFREFGSKVFTMTKLAAMKIMFCTSFPNLARALRVTQVSKDVSVFYTQVVKETVAYREKNNYARKDFLQLLIDMRNNRDDREKADNGEGTALTMNEIVAQSFLFFIAGFETSSTTMTFVLFEMATHPKLQDKVREEINTILAKHNNQITYDSLNEMKYLRQVIDETLRIYSPARVLHRQCVMDYKVPGENVIIEKGTKVFIPIEGIHYDEEYYKNPHEFDPERFNEENKKKRHPYTHLPFGEGPRPGNITPPSPRLRLGRERA</sequence>
<evidence type="ECO:0000256" key="1">
    <source>
        <dbReference type="ARBA" id="ARBA00001971"/>
    </source>
</evidence>
<evidence type="ECO:0000313" key="15">
    <source>
        <dbReference type="EMBL" id="KAJ8944243.1"/>
    </source>
</evidence>
<evidence type="ECO:0000256" key="13">
    <source>
        <dbReference type="SAM" id="MobiDB-lite"/>
    </source>
</evidence>
<evidence type="ECO:0000256" key="12">
    <source>
        <dbReference type="ARBA" id="ARBA00023136"/>
    </source>
</evidence>
<accession>A0AAV8XYN5</accession>
<evidence type="ECO:0000256" key="7">
    <source>
        <dbReference type="ARBA" id="ARBA00022824"/>
    </source>
</evidence>
<keyword evidence="16" id="KW-1185">Reference proteome</keyword>
<dbReference type="InterPro" id="IPR036396">
    <property type="entry name" value="Cyt_P450_sf"/>
</dbReference>
<keyword evidence="5" id="KW-0349">Heme</keyword>
<keyword evidence="14" id="KW-0812">Transmembrane</keyword>
<dbReference type="PRINTS" id="PR00464">
    <property type="entry name" value="EP450II"/>
</dbReference>
<evidence type="ECO:0000256" key="4">
    <source>
        <dbReference type="ARBA" id="ARBA00010617"/>
    </source>
</evidence>
<evidence type="ECO:0000256" key="3">
    <source>
        <dbReference type="ARBA" id="ARBA00004406"/>
    </source>
</evidence>
<comment type="similarity">
    <text evidence="4">Belongs to the cytochrome P450 family.</text>
</comment>
<dbReference type="PANTHER" id="PTHR24292">
    <property type="entry name" value="CYTOCHROME P450"/>
    <property type="match status" value="1"/>
</dbReference>
<keyword evidence="11" id="KW-0503">Monooxygenase</keyword>
<dbReference type="GO" id="GO:0016705">
    <property type="term" value="F:oxidoreductase activity, acting on paired donors, with incorporation or reduction of molecular oxygen"/>
    <property type="evidence" value="ECO:0007669"/>
    <property type="project" value="InterPro"/>
</dbReference>
<keyword evidence="9" id="KW-0560">Oxidoreductase</keyword>
<dbReference type="InterPro" id="IPR001128">
    <property type="entry name" value="Cyt_P450"/>
</dbReference>
<evidence type="ECO:0000256" key="5">
    <source>
        <dbReference type="ARBA" id="ARBA00022617"/>
    </source>
</evidence>
<feature type="compositionally biased region" description="Basic and acidic residues" evidence="13">
    <location>
        <begin position="444"/>
        <end position="454"/>
    </location>
</feature>
<keyword evidence="8" id="KW-0492">Microsome</keyword>
<dbReference type="AlphaFoldDB" id="A0AAV8XYN5"/>
<comment type="caution">
    <text evidence="15">The sequence shown here is derived from an EMBL/GenBank/DDBJ whole genome shotgun (WGS) entry which is preliminary data.</text>
</comment>
<dbReference type="SUPFAM" id="SSF48264">
    <property type="entry name" value="Cytochrome P450"/>
    <property type="match status" value="1"/>
</dbReference>
<feature type="region of interest" description="Disordered" evidence="13">
    <location>
        <begin position="444"/>
        <end position="488"/>
    </location>
</feature>
<dbReference type="PANTHER" id="PTHR24292:SF100">
    <property type="entry name" value="CYTOCHROME P450 6A16, ISOFORM B-RELATED"/>
    <property type="match status" value="1"/>
</dbReference>
<evidence type="ECO:0000313" key="16">
    <source>
        <dbReference type="Proteomes" id="UP001162156"/>
    </source>
</evidence>
<keyword evidence="6" id="KW-0479">Metal-binding</keyword>
<reference evidence="15" key="1">
    <citation type="journal article" date="2023" name="Insect Mol. Biol.">
        <title>Genome sequencing provides insights into the evolution of gene families encoding plant cell wall-degrading enzymes in longhorned beetles.</title>
        <authorList>
            <person name="Shin N.R."/>
            <person name="Okamura Y."/>
            <person name="Kirsch R."/>
            <person name="Pauchet Y."/>
        </authorList>
    </citation>
    <scope>NUCLEOTIDE SEQUENCE</scope>
    <source>
        <strain evidence="15">RBIC_L_NR</strain>
    </source>
</reference>
<dbReference type="GO" id="GO:0004497">
    <property type="term" value="F:monooxygenase activity"/>
    <property type="evidence" value="ECO:0007669"/>
    <property type="project" value="UniProtKB-KW"/>
</dbReference>
<proteinExistence type="inferred from homology"/>
<dbReference type="InterPro" id="IPR050476">
    <property type="entry name" value="Insect_CytP450_Detox"/>
</dbReference>
<evidence type="ECO:0000256" key="9">
    <source>
        <dbReference type="ARBA" id="ARBA00023002"/>
    </source>
</evidence>
<evidence type="ECO:0000256" key="6">
    <source>
        <dbReference type="ARBA" id="ARBA00022723"/>
    </source>
</evidence>
<dbReference type="Gene3D" id="1.10.630.10">
    <property type="entry name" value="Cytochrome P450"/>
    <property type="match status" value="1"/>
</dbReference>
<dbReference type="GO" id="GO:0005789">
    <property type="term" value="C:endoplasmic reticulum membrane"/>
    <property type="evidence" value="ECO:0007669"/>
    <property type="project" value="UniProtKB-SubCell"/>
</dbReference>
<dbReference type="GO" id="GO:0020037">
    <property type="term" value="F:heme binding"/>
    <property type="evidence" value="ECO:0007669"/>
    <property type="project" value="InterPro"/>
</dbReference>
<keyword evidence="14" id="KW-1133">Transmembrane helix</keyword>
<dbReference type="GO" id="GO:0005506">
    <property type="term" value="F:iron ion binding"/>
    <property type="evidence" value="ECO:0007669"/>
    <property type="project" value="InterPro"/>
</dbReference>
<keyword evidence="10" id="KW-0408">Iron</keyword>
<protein>
    <recommendedName>
        <fullName evidence="17">Cytochrome P450</fullName>
    </recommendedName>
</protein>
<dbReference type="InterPro" id="IPR002402">
    <property type="entry name" value="Cyt_P450_E_grp-II"/>
</dbReference>
<evidence type="ECO:0008006" key="17">
    <source>
        <dbReference type="Google" id="ProtNLM"/>
    </source>
</evidence>
<evidence type="ECO:0000256" key="8">
    <source>
        <dbReference type="ARBA" id="ARBA00022848"/>
    </source>
</evidence>
<evidence type="ECO:0000256" key="14">
    <source>
        <dbReference type="SAM" id="Phobius"/>
    </source>
</evidence>
<dbReference type="FunFam" id="1.10.630.10:FF:000042">
    <property type="entry name" value="Cytochrome P450"/>
    <property type="match status" value="1"/>
</dbReference>
<dbReference type="Pfam" id="PF00067">
    <property type="entry name" value="p450"/>
    <property type="match status" value="1"/>
</dbReference>
<comment type="cofactor">
    <cofactor evidence="1">
        <name>heme</name>
        <dbReference type="ChEBI" id="CHEBI:30413"/>
    </cofactor>
</comment>
<keyword evidence="12 14" id="KW-0472">Membrane</keyword>
<name>A0AAV8XYN5_9CUCU</name>
<evidence type="ECO:0000256" key="2">
    <source>
        <dbReference type="ARBA" id="ARBA00004174"/>
    </source>
</evidence>
<dbReference type="CDD" id="cd11056">
    <property type="entry name" value="CYP6-like"/>
    <property type="match status" value="1"/>
</dbReference>